<keyword evidence="2 6" id="KW-0812">Transmembrane</keyword>
<feature type="transmembrane region" description="Helical" evidence="6">
    <location>
        <begin position="88"/>
        <end position="108"/>
    </location>
</feature>
<dbReference type="PROSITE" id="PS00216">
    <property type="entry name" value="SUGAR_TRANSPORT_1"/>
    <property type="match status" value="1"/>
</dbReference>
<evidence type="ECO:0000259" key="7">
    <source>
        <dbReference type="PROSITE" id="PS50850"/>
    </source>
</evidence>
<reference evidence="9" key="1">
    <citation type="journal article" date="2019" name="Int. J. Syst. Evol. Microbiol.">
        <title>The Global Catalogue of Microorganisms (GCM) 10K type strain sequencing project: providing services to taxonomists for standard genome sequencing and annotation.</title>
        <authorList>
            <consortium name="The Broad Institute Genomics Platform"/>
            <consortium name="The Broad Institute Genome Sequencing Center for Infectious Disease"/>
            <person name="Wu L."/>
            <person name="Ma J."/>
        </authorList>
    </citation>
    <scope>NUCLEOTIDE SEQUENCE [LARGE SCALE GENOMIC DNA]</scope>
    <source>
        <strain evidence="9">JCM 18409</strain>
    </source>
</reference>
<comment type="caution">
    <text evidence="8">The sequence shown here is derived from an EMBL/GenBank/DDBJ whole genome shotgun (WGS) entry which is preliminary data.</text>
</comment>
<comment type="subcellular location">
    <subcellularLocation>
        <location evidence="1">Cell membrane</location>
        <topology evidence="1">Multi-pass membrane protein</topology>
    </subcellularLocation>
</comment>
<feature type="transmembrane region" description="Helical" evidence="6">
    <location>
        <begin position="240"/>
        <end position="259"/>
    </location>
</feature>
<name>A0ABP9JKW6_9ACTN</name>
<dbReference type="Pfam" id="PF07690">
    <property type="entry name" value="MFS_1"/>
    <property type="match status" value="1"/>
</dbReference>
<dbReference type="InterPro" id="IPR036259">
    <property type="entry name" value="MFS_trans_sf"/>
</dbReference>
<feature type="transmembrane region" description="Helical" evidence="6">
    <location>
        <begin position="450"/>
        <end position="472"/>
    </location>
</feature>
<feature type="transmembrane region" description="Helical" evidence="6">
    <location>
        <begin position="114"/>
        <end position="135"/>
    </location>
</feature>
<evidence type="ECO:0000313" key="9">
    <source>
        <dbReference type="Proteomes" id="UP001501759"/>
    </source>
</evidence>
<feature type="transmembrane region" description="Helical" evidence="6">
    <location>
        <begin position="280"/>
        <end position="300"/>
    </location>
</feature>
<dbReference type="InterPro" id="IPR011701">
    <property type="entry name" value="MFS"/>
</dbReference>
<evidence type="ECO:0000256" key="1">
    <source>
        <dbReference type="ARBA" id="ARBA00004651"/>
    </source>
</evidence>
<dbReference type="Gene3D" id="1.20.1250.20">
    <property type="entry name" value="MFS general substrate transporter like domains"/>
    <property type="match status" value="1"/>
</dbReference>
<evidence type="ECO:0000256" key="2">
    <source>
        <dbReference type="ARBA" id="ARBA00022692"/>
    </source>
</evidence>
<dbReference type="InterPro" id="IPR005829">
    <property type="entry name" value="Sugar_transporter_CS"/>
</dbReference>
<keyword evidence="9" id="KW-1185">Reference proteome</keyword>
<evidence type="ECO:0000256" key="5">
    <source>
        <dbReference type="ARBA" id="ARBA00023251"/>
    </source>
</evidence>
<feature type="transmembrane region" description="Helical" evidence="6">
    <location>
        <begin position="21"/>
        <end position="39"/>
    </location>
</feature>
<proteinExistence type="predicted"/>
<dbReference type="PROSITE" id="PS50850">
    <property type="entry name" value="MFS"/>
    <property type="match status" value="1"/>
</dbReference>
<dbReference type="CDD" id="cd17321">
    <property type="entry name" value="MFS_MMR_MDR_like"/>
    <property type="match status" value="1"/>
</dbReference>
<keyword evidence="5" id="KW-0046">Antibiotic resistance</keyword>
<gene>
    <name evidence="8" type="ORF">GCM10023335_80870</name>
</gene>
<evidence type="ECO:0000313" key="8">
    <source>
        <dbReference type="EMBL" id="GAA5035266.1"/>
    </source>
</evidence>
<dbReference type="RefSeq" id="WP_345657877.1">
    <property type="nucleotide sequence ID" value="NZ_BAABKB010000044.1"/>
</dbReference>
<evidence type="ECO:0000256" key="3">
    <source>
        <dbReference type="ARBA" id="ARBA00022989"/>
    </source>
</evidence>
<feature type="transmembrane region" description="Helical" evidence="6">
    <location>
        <begin position="366"/>
        <end position="392"/>
    </location>
</feature>
<feature type="transmembrane region" description="Helical" evidence="6">
    <location>
        <begin position="413"/>
        <end position="430"/>
    </location>
</feature>
<feature type="transmembrane region" description="Helical" evidence="6">
    <location>
        <begin position="147"/>
        <end position="174"/>
    </location>
</feature>
<evidence type="ECO:0000256" key="6">
    <source>
        <dbReference type="SAM" id="Phobius"/>
    </source>
</evidence>
<dbReference type="Proteomes" id="UP001501759">
    <property type="component" value="Unassembled WGS sequence"/>
</dbReference>
<dbReference type="Gene3D" id="1.20.1720.10">
    <property type="entry name" value="Multidrug resistance protein D"/>
    <property type="match status" value="1"/>
</dbReference>
<dbReference type="EMBL" id="BAABKB010000044">
    <property type="protein sequence ID" value="GAA5035266.1"/>
    <property type="molecule type" value="Genomic_DNA"/>
</dbReference>
<evidence type="ECO:0000256" key="4">
    <source>
        <dbReference type="ARBA" id="ARBA00023136"/>
    </source>
</evidence>
<dbReference type="PANTHER" id="PTHR42718">
    <property type="entry name" value="MAJOR FACILITATOR SUPERFAMILY MULTIDRUG TRANSPORTER MFSC"/>
    <property type="match status" value="1"/>
</dbReference>
<accession>A0ABP9JKW6</accession>
<keyword evidence="3 6" id="KW-1133">Transmembrane helix</keyword>
<feature type="transmembrane region" description="Helical" evidence="6">
    <location>
        <begin position="312"/>
        <end position="334"/>
    </location>
</feature>
<dbReference type="PROSITE" id="PS51257">
    <property type="entry name" value="PROKAR_LIPOPROTEIN"/>
    <property type="match status" value="1"/>
</dbReference>
<feature type="transmembrane region" description="Helical" evidence="6">
    <location>
        <begin position="341"/>
        <end position="360"/>
    </location>
</feature>
<feature type="domain" description="Major facilitator superfamily (MFS) profile" evidence="7">
    <location>
        <begin position="23"/>
        <end position="474"/>
    </location>
</feature>
<feature type="transmembrane region" description="Helical" evidence="6">
    <location>
        <begin position="180"/>
        <end position="198"/>
    </location>
</feature>
<dbReference type="PANTHER" id="PTHR42718:SF49">
    <property type="entry name" value="EXPORT PROTEIN"/>
    <property type="match status" value="1"/>
</dbReference>
<keyword evidence="4 6" id="KW-0472">Membrane</keyword>
<feature type="transmembrane region" description="Helical" evidence="6">
    <location>
        <begin position="210"/>
        <end position="228"/>
    </location>
</feature>
<protein>
    <submittedName>
        <fullName evidence="8">MFS transporter</fullName>
    </submittedName>
</protein>
<dbReference type="InterPro" id="IPR020846">
    <property type="entry name" value="MFS_dom"/>
</dbReference>
<feature type="transmembrane region" description="Helical" evidence="6">
    <location>
        <begin position="59"/>
        <end position="81"/>
    </location>
</feature>
<sequence>MASDLRAAATAPRTAPGASPLPVLVAACLGLFTVFLQTTQTIGTLSAVQDDLGLGPADLVWVPSTYTLVVAACVLGAGALADRWGRRSVFLAGAVTMAVGGVVLVLAGNLATVLAGQAVAGLGGALITPSSLALVTHAVPDPKRRAGAIAAWAATSGLGLAIGPVTAGLALRWWTWHSAFWLNAAVAVLAVVVALRFVPESRNPSQRLDWPGQVTAMAGLGLMVFWLIDGGHHGYGSPRAIAAVAASVALLAAFVLIELRRAAPMVDLRLLRDPSYGASLVLAAIVLFAFVGLSLLEVLWLQRVRGLSALEVGAQLLAQFGTFIAASVLAGVLVRRLGPRTLISAGLLFAAVGAALFAQVGPGTSFTGYVAAFVLFGLGSGLANAPSTALAVGHVPRGREGEAGGTVNAARQIGAVLGTSVLGTLMTSRFEDRVTQVRDPRAAFTDAVGSTVWVVVAVLLAGAAVALALSAWTRRTTPARNG</sequence>
<organism evidence="8 9">
    <name type="scientific">Streptomyces siamensis</name>
    <dbReference type="NCBI Taxonomy" id="1274986"/>
    <lineage>
        <taxon>Bacteria</taxon>
        <taxon>Bacillati</taxon>
        <taxon>Actinomycetota</taxon>
        <taxon>Actinomycetes</taxon>
        <taxon>Kitasatosporales</taxon>
        <taxon>Streptomycetaceae</taxon>
        <taxon>Streptomyces</taxon>
    </lineage>
</organism>
<dbReference type="SUPFAM" id="SSF103473">
    <property type="entry name" value="MFS general substrate transporter"/>
    <property type="match status" value="1"/>
</dbReference>